<reference evidence="2 8" key="1">
    <citation type="journal article" date="2014" name="J. Bacteriol.">
        <title>Role of an Archaeal PitA Transporter in the Copper and Arsenic Resistance of Metallosphaera sedula, an Extreme Thermoacidophile.</title>
        <authorList>
            <person name="McCarthy S."/>
            <person name="Ai C."/>
            <person name="Wheaton G."/>
            <person name="Tevatia R."/>
            <person name="Eckrich V."/>
            <person name="Kelly R."/>
            <person name="Blum P."/>
        </authorList>
    </citation>
    <scope>NUCLEOTIDE SEQUENCE [LARGE SCALE GENOMIC DNA]</scope>
    <source>
        <strain evidence="2 8">CuR1</strain>
    </source>
</reference>
<dbReference type="CDD" id="cd01666">
    <property type="entry name" value="TGS_DRG"/>
    <property type="match status" value="1"/>
</dbReference>
<evidence type="ECO:0000313" key="11">
    <source>
        <dbReference type="Proteomes" id="UP000062398"/>
    </source>
</evidence>
<dbReference type="EMBL" id="CP012174">
    <property type="protein sequence ID" value="AKV78263.1"/>
    <property type="molecule type" value="Genomic_DNA"/>
</dbReference>
<organism evidence="2 8">
    <name type="scientific">Metallosphaera sedula</name>
    <dbReference type="NCBI Taxonomy" id="43687"/>
    <lineage>
        <taxon>Archaea</taxon>
        <taxon>Thermoproteota</taxon>
        <taxon>Thermoprotei</taxon>
        <taxon>Sulfolobales</taxon>
        <taxon>Sulfolobaceae</taxon>
        <taxon>Metallosphaera</taxon>
    </lineage>
</organism>
<dbReference type="PANTHER" id="PTHR43127">
    <property type="entry name" value="DEVELOPMENTALLY-REGULATED GTP-BINDING PROTEIN 2"/>
    <property type="match status" value="1"/>
</dbReference>
<dbReference type="OrthoDB" id="372125at2157"/>
<dbReference type="RefSeq" id="WP_012020624.1">
    <property type="nucleotide sequence ID" value="NZ_AP019770.1"/>
</dbReference>
<evidence type="ECO:0000313" key="6">
    <source>
        <dbReference type="EMBL" id="AKV80508.1"/>
    </source>
</evidence>
<feature type="domain" description="TGS" evidence="1">
    <location>
        <begin position="282"/>
        <end position="356"/>
    </location>
</feature>
<dbReference type="InterPro" id="IPR045001">
    <property type="entry name" value="DRG"/>
</dbReference>
<dbReference type="InterPro" id="IPR012675">
    <property type="entry name" value="Beta-grasp_dom_sf"/>
</dbReference>
<dbReference type="Proteomes" id="UP000061362">
    <property type="component" value="Chromosome"/>
</dbReference>
<evidence type="ECO:0000313" key="2">
    <source>
        <dbReference type="EMBL" id="AIM26824.1"/>
    </source>
</evidence>
<dbReference type="Proteomes" id="UP000062398">
    <property type="component" value="Chromosome"/>
</dbReference>
<evidence type="ECO:0000313" key="4">
    <source>
        <dbReference type="EMBL" id="AKV76012.1"/>
    </source>
</evidence>
<evidence type="ECO:0000313" key="8">
    <source>
        <dbReference type="Proteomes" id="UP000029084"/>
    </source>
</evidence>
<reference evidence="10 11" key="2">
    <citation type="journal article" date="2015" name="Genome Announc.">
        <title>Complete Genome Sequences of Evolved Arsenate-Resistant Metallosphaera sedula Strains.</title>
        <authorList>
            <person name="Ai C."/>
            <person name="McCarthy S."/>
            <person name="Schackwitz W."/>
            <person name="Martin J."/>
            <person name="Lipzen A."/>
            <person name="Blum P."/>
        </authorList>
    </citation>
    <scope>NUCLEOTIDE SEQUENCE [LARGE SCALE GENOMIC DNA]</scope>
    <source>
        <strain evidence="5 11">ARS120-1</strain>
        <strain evidence="6 10">ARS120-2</strain>
        <strain evidence="3 13">ARS50-1</strain>
        <strain evidence="4 12">ARS50-2</strain>
    </source>
</reference>
<evidence type="ECO:0000259" key="1">
    <source>
        <dbReference type="PROSITE" id="PS51880"/>
    </source>
</evidence>
<dbReference type="EMBL" id="CP008822">
    <property type="protein sequence ID" value="AIM26824.1"/>
    <property type="molecule type" value="Genomic_DNA"/>
</dbReference>
<name>A0A088E2Z8_9CREN</name>
<evidence type="ECO:0000313" key="13">
    <source>
        <dbReference type="Proteomes" id="UP000068832"/>
    </source>
</evidence>
<evidence type="ECO:0000313" key="12">
    <source>
        <dbReference type="Proteomes" id="UP000062475"/>
    </source>
</evidence>
<gene>
    <name evidence="2" type="ORF">HA72_0662</name>
    <name evidence="3" type="ORF">MsedA_0675</name>
    <name evidence="4" type="ORF">MsedB_0675</name>
    <name evidence="5" type="ORF">MsedC_0674</name>
    <name evidence="6" type="ORF">MsedD_0675</name>
    <name evidence="7" type="ORF">MsedE_0675</name>
</gene>
<dbReference type="GeneID" id="91755115"/>
<dbReference type="Proteomes" id="UP000056255">
    <property type="component" value="Chromosome"/>
</dbReference>
<dbReference type="Gene3D" id="6.10.140.1070">
    <property type="match status" value="1"/>
</dbReference>
<dbReference type="Pfam" id="PF02824">
    <property type="entry name" value="TGS"/>
    <property type="match status" value="1"/>
</dbReference>
<dbReference type="InterPro" id="IPR004095">
    <property type="entry name" value="TGS"/>
</dbReference>
<dbReference type="Proteomes" id="UP000029084">
    <property type="component" value="Chromosome"/>
</dbReference>
<protein>
    <submittedName>
        <fullName evidence="3">GTP-binding protein</fullName>
    </submittedName>
    <submittedName>
        <fullName evidence="2">TGS domain protein</fullName>
    </submittedName>
</protein>
<evidence type="ECO:0000313" key="10">
    <source>
        <dbReference type="Proteomes" id="UP000061362"/>
    </source>
</evidence>
<dbReference type="GO" id="GO:0005525">
    <property type="term" value="F:GTP binding"/>
    <property type="evidence" value="ECO:0007669"/>
    <property type="project" value="InterPro"/>
</dbReference>
<proteinExistence type="predicted"/>
<evidence type="ECO:0000313" key="9">
    <source>
        <dbReference type="Proteomes" id="UP000056255"/>
    </source>
</evidence>
<evidence type="ECO:0000313" key="5">
    <source>
        <dbReference type="EMBL" id="AKV78263.1"/>
    </source>
</evidence>
<accession>A0A088E2Z8</accession>
<dbReference type="Gene3D" id="3.10.20.30">
    <property type="match status" value="1"/>
</dbReference>
<dbReference type="EMBL" id="CP012172">
    <property type="protein sequence ID" value="AKV73772.1"/>
    <property type="molecule type" value="Genomic_DNA"/>
</dbReference>
<dbReference type="PATRIC" id="fig|43687.5.peg.677"/>
<dbReference type="SUPFAM" id="SSF81271">
    <property type="entry name" value="TGS-like"/>
    <property type="match status" value="1"/>
</dbReference>
<dbReference type="Proteomes" id="UP000068832">
    <property type="component" value="Chromosome"/>
</dbReference>
<dbReference type="GO" id="GO:0003924">
    <property type="term" value="F:GTPase activity"/>
    <property type="evidence" value="ECO:0007669"/>
    <property type="project" value="InterPro"/>
</dbReference>
<dbReference type="Proteomes" id="UP000062475">
    <property type="component" value="Chromosome"/>
</dbReference>
<dbReference type="EMBL" id="CP012176">
    <property type="protein sequence ID" value="AKV82755.1"/>
    <property type="molecule type" value="Genomic_DNA"/>
</dbReference>
<dbReference type="PROSITE" id="PS51880">
    <property type="entry name" value="TGS"/>
    <property type="match status" value="1"/>
</dbReference>
<dbReference type="OMA" id="SAKHPGQ"/>
<dbReference type="AlphaFoldDB" id="A0A088E2Z8"/>
<sequence>MVTNLPAEAKTKWLRVMDAKTPEEKIKAIQDFLSSVPKHKGTENLVYWAKRRLSELREESEKQRRKSKGGGLSFFVEKEGAGQVLVLGREELKNPLVRRLTNVKQDPKDYPVPAMTFFEDAPIQLVNPPQIILDSRLIVSKLLGLARNADSILFVVEDQEEFTRMREFLENNNILLGKPKGKVIIERFRSSKEGLRIVMMGKLIGTTEDQVKDYLREFGIKSAVVKIVGEVTLDDVEKSLFEAITFKPAVVASVRPFQVPGIPVVNVADLDALRRELYLSLDVIRIYTKEPMEEPTKDPMFMKRGSTVMDVAQKLHSQLSENFKYARVWGKSARFPGQRVGEDHVLEDKDIVEIHVR</sequence>
<dbReference type="EMBL" id="CP012175">
    <property type="protein sequence ID" value="AKV80508.1"/>
    <property type="molecule type" value="Genomic_DNA"/>
</dbReference>
<evidence type="ECO:0000313" key="3">
    <source>
        <dbReference type="EMBL" id="AKV73772.1"/>
    </source>
</evidence>
<reference evidence="7 9" key="3">
    <citation type="submission" date="2015-07" db="EMBL/GenBank/DDBJ databases">
        <title>Physiological, transcriptional responses and genome re-sequencing of acid resistant extremely thermoacidophilic Metallosphaera sedula SARC-M1.</title>
        <authorList>
            <person name="Ai C."/>
            <person name="McCarthy S."/>
            <person name="Eckrich V."/>
            <person name="Rudrappa D."/>
            <person name="Qiu G."/>
            <person name="Blum P."/>
        </authorList>
    </citation>
    <scope>NUCLEOTIDE SEQUENCE [LARGE SCALE GENOMIC DNA]</scope>
    <source>
        <strain evidence="7 9">SARC-M1</strain>
    </source>
</reference>
<evidence type="ECO:0000313" key="7">
    <source>
        <dbReference type="EMBL" id="AKV82755.1"/>
    </source>
</evidence>
<dbReference type="InterPro" id="IPR012676">
    <property type="entry name" value="TGS-like"/>
</dbReference>
<dbReference type="EMBL" id="CP012173">
    <property type="protein sequence ID" value="AKV76012.1"/>
    <property type="molecule type" value="Genomic_DNA"/>
</dbReference>